<feature type="non-terminal residue" evidence="1">
    <location>
        <position position="303"/>
    </location>
</feature>
<protein>
    <submittedName>
        <fullName evidence="1">Uncharacterized protein</fullName>
    </submittedName>
</protein>
<comment type="caution">
    <text evidence="1">The sequence shown here is derived from an EMBL/GenBank/DDBJ whole genome shotgun (WGS) entry which is preliminary data.</text>
</comment>
<evidence type="ECO:0000313" key="2">
    <source>
        <dbReference type="Proteomes" id="UP001219525"/>
    </source>
</evidence>
<dbReference type="Proteomes" id="UP001219525">
    <property type="component" value="Unassembled WGS sequence"/>
</dbReference>
<evidence type="ECO:0000313" key="1">
    <source>
        <dbReference type="EMBL" id="KAJ7207526.1"/>
    </source>
</evidence>
<dbReference type="AlphaFoldDB" id="A0AAD6Y8P3"/>
<dbReference type="EMBL" id="JARJCW010000036">
    <property type="protein sequence ID" value="KAJ7207526.1"/>
    <property type="molecule type" value="Genomic_DNA"/>
</dbReference>
<reference evidence="1" key="1">
    <citation type="submission" date="2023-03" db="EMBL/GenBank/DDBJ databases">
        <title>Massive genome expansion in bonnet fungi (Mycena s.s.) driven by repeated elements and novel gene families across ecological guilds.</title>
        <authorList>
            <consortium name="Lawrence Berkeley National Laboratory"/>
            <person name="Harder C.B."/>
            <person name="Miyauchi S."/>
            <person name="Viragh M."/>
            <person name="Kuo A."/>
            <person name="Thoen E."/>
            <person name="Andreopoulos B."/>
            <person name="Lu D."/>
            <person name="Skrede I."/>
            <person name="Drula E."/>
            <person name="Henrissat B."/>
            <person name="Morin E."/>
            <person name="Kohler A."/>
            <person name="Barry K."/>
            <person name="LaButti K."/>
            <person name="Morin E."/>
            <person name="Salamov A."/>
            <person name="Lipzen A."/>
            <person name="Mereny Z."/>
            <person name="Hegedus B."/>
            <person name="Baldrian P."/>
            <person name="Stursova M."/>
            <person name="Weitz H."/>
            <person name="Taylor A."/>
            <person name="Grigoriev I.V."/>
            <person name="Nagy L.G."/>
            <person name="Martin F."/>
            <person name="Kauserud H."/>
        </authorList>
    </citation>
    <scope>NUCLEOTIDE SEQUENCE</scope>
    <source>
        <strain evidence="1">9144</strain>
    </source>
</reference>
<organism evidence="1 2">
    <name type="scientific">Mycena pura</name>
    <dbReference type="NCBI Taxonomy" id="153505"/>
    <lineage>
        <taxon>Eukaryota</taxon>
        <taxon>Fungi</taxon>
        <taxon>Dikarya</taxon>
        <taxon>Basidiomycota</taxon>
        <taxon>Agaricomycotina</taxon>
        <taxon>Agaricomycetes</taxon>
        <taxon>Agaricomycetidae</taxon>
        <taxon>Agaricales</taxon>
        <taxon>Marasmiineae</taxon>
        <taxon>Mycenaceae</taxon>
        <taxon>Mycena</taxon>
    </lineage>
</organism>
<keyword evidence="2" id="KW-1185">Reference proteome</keyword>
<proteinExistence type="predicted"/>
<name>A0AAD6Y8P3_9AGAR</name>
<sequence>DIFHAYPTALSRAPPCSLASPWTRGPVGASPCTSSARPAACRTRVPHRCARAQCRAHAHHRTLHAWRGVCCVATRRPTPYACARPTRAHACRACACPPPHIARTAGRSLPNQPLAPPHACRRLSTRRTCAQRSAAHAHAHPGTAGRALRCYPPPHAPHAAHHTCAALLPGTAGSALRCTPTRHGGECAACRTSLPHAPHAVARTLPPRTSHMCDKCTGARHWPWRTPCTAGHALPCYLATRPAAGRRMRASLHAPLPRRAPHTHPPPRIHLPPCTPYTHAAARTCCLALVVRVARVIVQLVLL</sequence>
<gene>
    <name evidence="1" type="ORF">GGX14DRAFT_635399</name>
</gene>
<accession>A0AAD6Y8P3</accession>